<dbReference type="InterPro" id="IPR045119">
    <property type="entry name" value="SUN1-5"/>
</dbReference>
<accession>A0A830C4F2</accession>
<keyword evidence="4 6" id="KW-0472">Membrane</keyword>
<organism evidence="8 9">
    <name type="scientific">Phtheirospermum japonicum</name>
    <dbReference type="NCBI Taxonomy" id="374723"/>
    <lineage>
        <taxon>Eukaryota</taxon>
        <taxon>Viridiplantae</taxon>
        <taxon>Streptophyta</taxon>
        <taxon>Embryophyta</taxon>
        <taxon>Tracheophyta</taxon>
        <taxon>Spermatophyta</taxon>
        <taxon>Magnoliopsida</taxon>
        <taxon>eudicotyledons</taxon>
        <taxon>Gunneridae</taxon>
        <taxon>Pentapetalae</taxon>
        <taxon>asterids</taxon>
        <taxon>lamiids</taxon>
        <taxon>Lamiales</taxon>
        <taxon>Orobanchaceae</taxon>
        <taxon>Orobanchaceae incertae sedis</taxon>
        <taxon>Phtheirospermum</taxon>
    </lineage>
</organism>
<keyword evidence="2 6" id="KW-0812">Transmembrane</keyword>
<dbReference type="InterPro" id="IPR012919">
    <property type="entry name" value="SUN_dom"/>
</dbReference>
<dbReference type="Pfam" id="PF07738">
    <property type="entry name" value="Sad1_UNC"/>
    <property type="match status" value="1"/>
</dbReference>
<dbReference type="PANTHER" id="PTHR12911">
    <property type="entry name" value="SAD1/UNC-84-LIKE PROTEIN-RELATED"/>
    <property type="match status" value="1"/>
</dbReference>
<evidence type="ECO:0000313" key="9">
    <source>
        <dbReference type="Proteomes" id="UP000653305"/>
    </source>
</evidence>
<feature type="region of interest" description="Disordered" evidence="5">
    <location>
        <begin position="1"/>
        <end position="26"/>
    </location>
</feature>
<sequence length="445" mass="48960">MSASTVSITANQGPTTRRRAAEKNISGGGSDFAAAVVSDAENKDARLTAGETAAAILRDARKTPAQIPARKSASARKSTKPRWQTVISVITKNLALLVVLLGFVQMIRWVVMNSGREGEDISAISGDFEGKFSEVERFVKTTMKAMQVQLNAFDKKFEDGFVSVRKEFDEKIEMKGDEMDLKVKALDARSDAFEKFMDGFESKSLLSKEEFGKFFEEFQKAAKNGASDHSEVSLDEIRNFAREIVEKEIERHAADGLGMVDYALGTGGGRVVRHSEQFGCLKFGKSFGWLMNPNMVSAEAEQMIKPSFGEPGRCFALKGQSGFVEIRLRTAIVPEAVTLEHVAKSVAYDRSSAPKQCRVSGWMQGKDSADLGIDTTKMFLLAEFTYDLDKTNAQTFKVGPAASNLVDTIRLDFASNHGSESHTCIYRLRVHGREPSPVPTLEMQA</sequence>
<reference evidence="8" key="1">
    <citation type="submission" date="2020-07" db="EMBL/GenBank/DDBJ databases">
        <title>Ethylene signaling mediates host invasion by parasitic plants.</title>
        <authorList>
            <person name="Yoshida S."/>
        </authorList>
    </citation>
    <scope>NUCLEOTIDE SEQUENCE</scope>
    <source>
        <strain evidence="8">Okayama</strain>
    </source>
</reference>
<feature type="compositionally biased region" description="Polar residues" evidence="5">
    <location>
        <begin position="1"/>
        <end position="15"/>
    </location>
</feature>
<feature type="domain" description="SUN" evidence="7">
    <location>
        <begin position="268"/>
        <end position="435"/>
    </location>
</feature>
<dbReference type="EMBL" id="BMAC01000330">
    <property type="protein sequence ID" value="GFP93949.1"/>
    <property type="molecule type" value="Genomic_DNA"/>
</dbReference>
<evidence type="ECO:0000256" key="3">
    <source>
        <dbReference type="ARBA" id="ARBA00022989"/>
    </source>
</evidence>
<evidence type="ECO:0000256" key="5">
    <source>
        <dbReference type="SAM" id="MobiDB-lite"/>
    </source>
</evidence>
<dbReference type="PROSITE" id="PS51469">
    <property type="entry name" value="SUN"/>
    <property type="match status" value="1"/>
</dbReference>
<proteinExistence type="predicted"/>
<comment type="caution">
    <text evidence="8">The sequence shown here is derived from an EMBL/GenBank/DDBJ whole genome shotgun (WGS) entry which is preliminary data.</text>
</comment>
<dbReference type="GO" id="GO:0016020">
    <property type="term" value="C:membrane"/>
    <property type="evidence" value="ECO:0007669"/>
    <property type="project" value="UniProtKB-SubCell"/>
</dbReference>
<name>A0A830C4F2_9LAMI</name>
<dbReference type="Gene3D" id="2.60.120.260">
    <property type="entry name" value="Galactose-binding domain-like"/>
    <property type="match status" value="1"/>
</dbReference>
<evidence type="ECO:0000256" key="1">
    <source>
        <dbReference type="ARBA" id="ARBA00004370"/>
    </source>
</evidence>
<keyword evidence="9" id="KW-1185">Reference proteome</keyword>
<dbReference type="GO" id="GO:0005635">
    <property type="term" value="C:nuclear envelope"/>
    <property type="evidence" value="ECO:0007669"/>
    <property type="project" value="UniProtKB-ARBA"/>
</dbReference>
<feature type="transmembrane region" description="Helical" evidence="6">
    <location>
        <begin position="86"/>
        <end position="107"/>
    </location>
</feature>
<dbReference type="PANTHER" id="PTHR12911:SF8">
    <property type="entry name" value="KLAROID PROTEIN-RELATED"/>
    <property type="match status" value="1"/>
</dbReference>
<gene>
    <name evidence="8" type="ORF">PHJA_001539300</name>
</gene>
<evidence type="ECO:0000256" key="6">
    <source>
        <dbReference type="SAM" id="Phobius"/>
    </source>
</evidence>
<comment type="subcellular location">
    <subcellularLocation>
        <location evidence="1">Membrane</location>
    </subcellularLocation>
</comment>
<dbReference type="GO" id="GO:0043495">
    <property type="term" value="F:protein-membrane adaptor activity"/>
    <property type="evidence" value="ECO:0007669"/>
    <property type="project" value="TreeGrafter"/>
</dbReference>
<dbReference type="OrthoDB" id="342281at2759"/>
<evidence type="ECO:0000259" key="7">
    <source>
        <dbReference type="PROSITE" id="PS51469"/>
    </source>
</evidence>
<evidence type="ECO:0000256" key="4">
    <source>
        <dbReference type="ARBA" id="ARBA00023136"/>
    </source>
</evidence>
<evidence type="ECO:0000313" key="8">
    <source>
        <dbReference type="EMBL" id="GFP93949.1"/>
    </source>
</evidence>
<protein>
    <submittedName>
        <fullName evidence="8">Sun domain-containing protein 2</fullName>
    </submittedName>
</protein>
<dbReference type="AlphaFoldDB" id="A0A830C4F2"/>
<keyword evidence="3 6" id="KW-1133">Transmembrane helix</keyword>
<evidence type="ECO:0000256" key="2">
    <source>
        <dbReference type="ARBA" id="ARBA00022692"/>
    </source>
</evidence>
<dbReference type="Proteomes" id="UP000653305">
    <property type="component" value="Unassembled WGS sequence"/>
</dbReference>